<gene>
    <name evidence="2" type="ORF">DIZ78_06360</name>
</gene>
<evidence type="ECO:0008006" key="4">
    <source>
        <dbReference type="Google" id="ProtNLM"/>
    </source>
</evidence>
<keyword evidence="1" id="KW-0732">Signal</keyword>
<evidence type="ECO:0000313" key="2">
    <source>
        <dbReference type="EMBL" id="RDH87106.1"/>
    </source>
</evidence>
<dbReference type="AlphaFoldDB" id="A0A370DSG9"/>
<name>A0A370DSG9_9GAMM</name>
<protein>
    <recommendedName>
        <fullName evidence="4">Lipoprotein</fullName>
    </recommendedName>
</protein>
<dbReference type="EMBL" id="QFXE01000007">
    <property type="protein sequence ID" value="RDH87106.1"/>
    <property type="molecule type" value="Genomic_DNA"/>
</dbReference>
<evidence type="ECO:0000256" key="1">
    <source>
        <dbReference type="SAM" id="SignalP"/>
    </source>
</evidence>
<sequence length="144" mass="16329">MQNYLRVFVAGVLISCSSVACAERYEKIKFPVTSHCVNDVVKYLNTLQSIDGFYGEYHSFDYDGGVDLGVSGYAIIGSIYKDKESLKSYVNGSIVKCLPKRTKVLDLHSVNGLDELSEFLMLRKINKDKELYLLLKDGTMRIYF</sequence>
<keyword evidence="3" id="KW-1185">Reference proteome</keyword>
<comment type="caution">
    <text evidence="2">The sequence shown here is derived from an EMBL/GenBank/DDBJ whole genome shotgun (WGS) entry which is preliminary data.</text>
</comment>
<dbReference type="Proteomes" id="UP000254771">
    <property type="component" value="Unassembled WGS sequence"/>
</dbReference>
<proteinExistence type="predicted"/>
<dbReference type="PROSITE" id="PS51257">
    <property type="entry name" value="PROKAR_LIPOPROTEIN"/>
    <property type="match status" value="1"/>
</dbReference>
<feature type="chain" id="PRO_5016886020" description="Lipoprotein" evidence="1">
    <location>
        <begin position="23"/>
        <end position="144"/>
    </location>
</feature>
<feature type="signal peptide" evidence="1">
    <location>
        <begin position="1"/>
        <end position="22"/>
    </location>
</feature>
<reference evidence="2 3" key="1">
    <citation type="journal article" date="2018" name="ISME J.">
        <title>Endosymbiont genomes yield clues of tubeworm success.</title>
        <authorList>
            <person name="Li Y."/>
            <person name="Liles M.R."/>
            <person name="Halanych K.M."/>
        </authorList>
    </citation>
    <scope>NUCLEOTIDE SEQUENCE [LARGE SCALE GENOMIC DNA]</scope>
    <source>
        <strain evidence="2">A1462</strain>
    </source>
</reference>
<accession>A0A370DSG9</accession>
<organism evidence="2 3">
    <name type="scientific">endosymbiont of Escarpia spicata</name>
    <dbReference type="NCBI Taxonomy" id="2200908"/>
    <lineage>
        <taxon>Bacteria</taxon>
        <taxon>Pseudomonadati</taxon>
        <taxon>Pseudomonadota</taxon>
        <taxon>Gammaproteobacteria</taxon>
        <taxon>sulfur-oxidizing symbionts</taxon>
    </lineage>
</organism>
<evidence type="ECO:0000313" key="3">
    <source>
        <dbReference type="Proteomes" id="UP000254771"/>
    </source>
</evidence>